<dbReference type="InterPro" id="IPR036995">
    <property type="entry name" value="MPG_sf"/>
</dbReference>
<accession>A0A1G1XR02</accession>
<evidence type="ECO:0000256" key="3">
    <source>
        <dbReference type="ARBA" id="ARBA00022801"/>
    </source>
</evidence>
<keyword evidence="2 5" id="KW-0227">DNA damage</keyword>
<gene>
    <name evidence="6" type="ORF">A2Y82_02790</name>
</gene>
<protein>
    <recommendedName>
        <fullName evidence="5">Putative 3-methyladenine DNA glycosylase</fullName>
        <ecNumber evidence="5">3.2.2.-</ecNumber>
    </recommendedName>
</protein>
<comment type="similarity">
    <text evidence="1 5">Belongs to the DNA glycosylase MPG family.</text>
</comment>
<dbReference type="InterPro" id="IPR003180">
    <property type="entry name" value="MPG"/>
</dbReference>
<dbReference type="GO" id="GO:0003677">
    <property type="term" value="F:DNA binding"/>
    <property type="evidence" value="ECO:0007669"/>
    <property type="project" value="InterPro"/>
</dbReference>
<dbReference type="Proteomes" id="UP000176498">
    <property type="component" value="Unassembled WGS sequence"/>
</dbReference>
<evidence type="ECO:0000313" key="6">
    <source>
        <dbReference type="EMBL" id="OGY41777.1"/>
    </source>
</evidence>
<keyword evidence="4 5" id="KW-0234">DNA repair</keyword>
<evidence type="ECO:0000313" key="7">
    <source>
        <dbReference type="Proteomes" id="UP000176498"/>
    </source>
</evidence>
<dbReference type="CDD" id="cd00540">
    <property type="entry name" value="AAG"/>
    <property type="match status" value="1"/>
</dbReference>
<dbReference type="GO" id="GO:0006284">
    <property type="term" value="P:base-excision repair"/>
    <property type="evidence" value="ECO:0007669"/>
    <property type="project" value="InterPro"/>
</dbReference>
<evidence type="ECO:0000256" key="2">
    <source>
        <dbReference type="ARBA" id="ARBA00022763"/>
    </source>
</evidence>
<dbReference type="EMBL" id="MHHZ01000014">
    <property type="protein sequence ID" value="OGY41777.1"/>
    <property type="molecule type" value="Genomic_DNA"/>
</dbReference>
<dbReference type="PANTHER" id="PTHR10429">
    <property type="entry name" value="DNA-3-METHYLADENINE GLYCOSYLASE"/>
    <property type="match status" value="1"/>
</dbReference>
<dbReference type="FunFam" id="3.10.300.10:FF:000001">
    <property type="entry name" value="Putative 3-methyladenine DNA glycosylase"/>
    <property type="match status" value="1"/>
</dbReference>
<sequence>MPKLKRLPPKFYHQNTFDLAKALLGQFIVRKIGKKTLIAKIVETEAYYGPSDLASHASRGKTERTKIMFSKPGTAYVYLIYGMYHCFNIVTEAKDFPAAILIRAAEPSFALWAADGKPFNFSAELNGPGKLCRALKIDKNLNGENLITSKKLYLAKNPREKTKSSLIKSAKRIGVDYAGKYKDKLWRFYLKDNPFISKK</sequence>
<evidence type="ECO:0000256" key="4">
    <source>
        <dbReference type="ARBA" id="ARBA00023204"/>
    </source>
</evidence>
<comment type="caution">
    <text evidence="6">The sequence shown here is derived from an EMBL/GenBank/DDBJ whole genome shotgun (WGS) entry which is preliminary data.</text>
</comment>
<dbReference type="HAMAP" id="MF_00527">
    <property type="entry name" value="3MGH"/>
    <property type="match status" value="1"/>
</dbReference>
<organism evidence="6 7">
    <name type="scientific">Candidatus Buchananbacteria bacterium RBG_13_36_9</name>
    <dbReference type="NCBI Taxonomy" id="1797530"/>
    <lineage>
        <taxon>Bacteria</taxon>
        <taxon>Candidatus Buchananiibacteriota</taxon>
    </lineage>
</organism>
<evidence type="ECO:0000256" key="5">
    <source>
        <dbReference type="HAMAP-Rule" id="MF_00527"/>
    </source>
</evidence>
<reference evidence="6 7" key="1">
    <citation type="journal article" date="2016" name="Nat. Commun.">
        <title>Thousands of microbial genomes shed light on interconnected biogeochemical processes in an aquifer system.</title>
        <authorList>
            <person name="Anantharaman K."/>
            <person name="Brown C.T."/>
            <person name="Hug L.A."/>
            <person name="Sharon I."/>
            <person name="Castelle C.J."/>
            <person name="Probst A.J."/>
            <person name="Thomas B.C."/>
            <person name="Singh A."/>
            <person name="Wilkins M.J."/>
            <person name="Karaoz U."/>
            <person name="Brodie E.L."/>
            <person name="Williams K.H."/>
            <person name="Hubbard S.S."/>
            <person name="Banfield J.F."/>
        </authorList>
    </citation>
    <scope>NUCLEOTIDE SEQUENCE [LARGE SCALE GENOMIC DNA]</scope>
</reference>
<dbReference type="NCBIfam" id="TIGR00567">
    <property type="entry name" value="3mg"/>
    <property type="match status" value="1"/>
</dbReference>
<dbReference type="EC" id="3.2.2.-" evidence="5"/>
<dbReference type="SUPFAM" id="SSF50486">
    <property type="entry name" value="FMT C-terminal domain-like"/>
    <property type="match status" value="1"/>
</dbReference>
<evidence type="ECO:0000256" key="1">
    <source>
        <dbReference type="ARBA" id="ARBA00009232"/>
    </source>
</evidence>
<dbReference type="Gene3D" id="3.10.300.10">
    <property type="entry name" value="Methylpurine-DNA glycosylase (MPG)"/>
    <property type="match status" value="1"/>
</dbReference>
<name>A0A1G1XR02_9BACT</name>
<proteinExistence type="inferred from homology"/>
<dbReference type="AlphaFoldDB" id="A0A1G1XR02"/>
<dbReference type="InterPro" id="IPR011034">
    <property type="entry name" value="Formyl_transferase-like_C_sf"/>
</dbReference>
<keyword evidence="3 5" id="KW-0378">Hydrolase</keyword>
<dbReference type="Pfam" id="PF02245">
    <property type="entry name" value="Pur_DNA_glyco"/>
    <property type="match status" value="1"/>
</dbReference>
<dbReference type="GO" id="GO:0003905">
    <property type="term" value="F:alkylbase DNA N-glycosylase activity"/>
    <property type="evidence" value="ECO:0007669"/>
    <property type="project" value="InterPro"/>
</dbReference>
<dbReference type="PANTHER" id="PTHR10429:SF0">
    <property type="entry name" value="DNA-3-METHYLADENINE GLYCOSYLASE"/>
    <property type="match status" value="1"/>
</dbReference>